<name>A0AAE0Z3F1_9GAST</name>
<feature type="region of interest" description="Disordered" evidence="1">
    <location>
        <begin position="273"/>
        <end position="323"/>
    </location>
</feature>
<evidence type="ECO:0000313" key="3">
    <source>
        <dbReference type="Proteomes" id="UP001283361"/>
    </source>
</evidence>
<sequence length="323" mass="36404">MTAWCARASSVGGVNPLLSERRVEDTSSVGAVILTKRYYCTLCRETDRAYLLIYQPFQASPPTQHNACPSPHRPVQIHASLLMSMILVDALLPKGDRVKFCQTSDDIQRHVTGQVTGKVPFKAYTTYVYVKEEDKFEKTSDVPGDSARCAEINEKYKLWTPVDGEIRTSLWYYSQIEIIPSSLPEGPRIPYSKRVYIVPYAEVPARTRLRDGDDTVYTALCTIDVISRSRHCKVWYLLMTYSSDGTRVGIPLGESLLYIHGLSSIPSKKRRADSKFTFDREDKKDRLKQHGRHSGAEAAAGAEPPSDHMRHVDKQPVRSPAHA</sequence>
<dbReference type="AlphaFoldDB" id="A0AAE0Z3F1"/>
<proteinExistence type="predicted"/>
<dbReference type="Proteomes" id="UP001283361">
    <property type="component" value="Unassembled WGS sequence"/>
</dbReference>
<reference evidence="2" key="1">
    <citation type="journal article" date="2023" name="G3 (Bethesda)">
        <title>A reference genome for the long-term kleptoplast-retaining sea slug Elysia crispata morphotype clarki.</title>
        <authorList>
            <person name="Eastman K.E."/>
            <person name="Pendleton A.L."/>
            <person name="Shaikh M.A."/>
            <person name="Suttiyut T."/>
            <person name="Ogas R."/>
            <person name="Tomko P."/>
            <person name="Gavelis G."/>
            <person name="Widhalm J.R."/>
            <person name="Wisecaver J.H."/>
        </authorList>
    </citation>
    <scope>NUCLEOTIDE SEQUENCE</scope>
    <source>
        <strain evidence="2">ECLA1</strain>
    </source>
</reference>
<evidence type="ECO:0000256" key="1">
    <source>
        <dbReference type="SAM" id="MobiDB-lite"/>
    </source>
</evidence>
<comment type="caution">
    <text evidence="2">The sequence shown here is derived from an EMBL/GenBank/DDBJ whole genome shotgun (WGS) entry which is preliminary data.</text>
</comment>
<keyword evidence="3" id="KW-1185">Reference proteome</keyword>
<accession>A0AAE0Z3F1</accession>
<dbReference type="EMBL" id="JAWDGP010004873">
    <property type="protein sequence ID" value="KAK3761571.1"/>
    <property type="molecule type" value="Genomic_DNA"/>
</dbReference>
<protein>
    <submittedName>
        <fullName evidence="2">Uncharacterized protein</fullName>
    </submittedName>
</protein>
<feature type="compositionally biased region" description="Basic and acidic residues" evidence="1">
    <location>
        <begin position="273"/>
        <end position="285"/>
    </location>
</feature>
<feature type="compositionally biased region" description="Basic and acidic residues" evidence="1">
    <location>
        <begin position="305"/>
        <end position="316"/>
    </location>
</feature>
<evidence type="ECO:0000313" key="2">
    <source>
        <dbReference type="EMBL" id="KAK3761571.1"/>
    </source>
</evidence>
<organism evidence="2 3">
    <name type="scientific">Elysia crispata</name>
    <name type="common">lettuce slug</name>
    <dbReference type="NCBI Taxonomy" id="231223"/>
    <lineage>
        <taxon>Eukaryota</taxon>
        <taxon>Metazoa</taxon>
        <taxon>Spiralia</taxon>
        <taxon>Lophotrochozoa</taxon>
        <taxon>Mollusca</taxon>
        <taxon>Gastropoda</taxon>
        <taxon>Heterobranchia</taxon>
        <taxon>Euthyneura</taxon>
        <taxon>Panpulmonata</taxon>
        <taxon>Sacoglossa</taxon>
        <taxon>Placobranchoidea</taxon>
        <taxon>Plakobranchidae</taxon>
        <taxon>Elysia</taxon>
    </lineage>
</organism>
<gene>
    <name evidence="2" type="ORF">RRG08_010295</name>
</gene>